<protein>
    <submittedName>
        <fullName evidence="2">Arylesterase</fullName>
    </submittedName>
</protein>
<dbReference type="RefSeq" id="WP_144335420.1">
    <property type="nucleotide sequence ID" value="NZ_VJWA01000002.1"/>
</dbReference>
<dbReference type="PANTHER" id="PTHR30383">
    <property type="entry name" value="THIOESTERASE 1/PROTEASE 1/LYSOPHOSPHOLIPASE L1"/>
    <property type="match status" value="1"/>
</dbReference>
<organism evidence="2 3">
    <name type="scientific">Glacieibacterium frigidum</name>
    <dbReference type="NCBI Taxonomy" id="2593303"/>
    <lineage>
        <taxon>Bacteria</taxon>
        <taxon>Pseudomonadati</taxon>
        <taxon>Pseudomonadota</taxon>
        <taxon>Alphaproteobacteria</taxon>
        <taxon>Sphingomonadales</taxon>
        <taxon>Sphingosinicellaceae</taxon>
        <taxon>Glacieibacterium</taxon>
    </lineage>
</organism>
<dbReference type="AlphaFoldDB" id="A0A552UAL8"/>
<dbReference type="EMBL" id="VJWA01000002">
    <property type="protein sequence ID" value="TRW15252.1"/>
    <property type="molecule type" value="Genomic_DNA"/>
</dbReference>
<dbReference type="OrthoDB" id="9786188at2"/>
<dbReference type="Pfam" id="PF13472">
    <property type="entry name" value="Lipase_GDSL_2"/>
    <property type="match status" value="1"/>
</dbReference>
<dbReference type="InterPro" id="IPR036514">
    <property type="entry name" value="SGNH_hydro_sf"/>
</dbReference>
<dbReference type="PANTHER" id="PTHR30383:SF24">
    <property type="entry name" value="THIOESTERASE 1_PROTEASE 1_LYSOPHOSPHOLIPASE L1"/>
    <property type="match status" value="1"/>
</dbReference>
<evidence type="ECO:0000313" key="2">
    <source>
        <dbReference type="EMBL" id="TRW15252.1"/>
    </source>
</evidence>
<dbReference type="GO" id="GO:0004622">
    <property type="term" value="F:phosphatidylcholine lysophospholipase activity"/>
    <property type="evidence" value="ECO:0007669"/>
    <property type="project" value="TreeGrafter"/>
</dbReference>
<dbReference type="CDD" id="cd01822">
    <property type="entry name" value="Lysophospholipase_L1_like"/>
    <property type="match status" value="1"/>
</dbReference>
<dbReference type="PROSITE" id="PS01098">
    <property type="entry name" value="LIPASE_GDSL_SER"/>
    <property type="match status" value="1"/>
</dbReference>
<proteinExistence type="predicted"/>
<dbReference type="Gene3D" id="3.40.50.1110">
    <property type="entry name" value="SGNH hydrolase"/>
    <property type="match status" value="1"/>
</dbReference>
<keyword evidence="3" id="KW-1185">Reference proteome</keyword>
<dbReference type="InterPro" id="IPR008265">
    <property type="entry name" value="Lipase_GDSL_AS"/>
</dbReference>
<dbReference type="GO" id="GO:0006629">
    <property type="term" value="P:lipid metabolic process"/>
    <property type="evidence" value="ECO:0007669"/>
    <property type="project" value="InterPro"/>
</dbReference>
<name>A0A552UAL8_9SPHN</name>
<reference evidence="2 3" key="1">
    <citation type="submission" date="2019-07" db="EMBL/GenBank/DDBJ databases">
        <title>Novel species isolated from glacier.</title>
        <authorList>
            <person name="Liu Q."/>
            <person name="Xin Y.-H."/>
        </authorList>
    </citation>
    <scope>NUCLEOTIDE SEQUENCE [LARGE SCALE GENOMIC DNA]</scope>
    <source>
        <strain evidence="2 3">LB1R16</strain>
    </source>
</reference>
<dbReference type="InterPro" id="IPR013830">
    <property type="entry name" value="SGNH_hydro"/>
</dbReference>
<accession>A0A552UAL8</accession>
<evidence type="ECO:0000313" key="3">
    <source>
        <dbReference type="Proteomes" id="UP000317894"/>
    </source>
</evidence>
<evidence type="ECO:0000259" key="1">
    <source>
        <dbReference type="Pfam" id="PF13472"/>
    </source>
</evidence>
<dbReference type="Proteomes" id="UP000317894">
    <property type="component" value="Unassembled WGS sequence"/>
</dbReference>
<gene>
    <name evidence="2" type="ORF">FMM06_09545</name>
</gene>
<dbReference type="InterPro" id="IPR051532">
    <property type="entry name" value="Ester_Hydrolysis_Enzymes"/>
</dbReference>
<sequence>MMSQAAVAAPVRTILAFGDSLTAGYQLGPQDGFAPQLEAALRMTGRQVRVHNAGVSGDTSAQGRARLAWVLKGLKTKPDLAIVELGANDMLRGQPPFAARANLDAILTELKKQGVPVVLAGMLASPNLGPGYAREFNAIYPDLAKKHGAALYPFFMNGVVGGRGLQLADGLHPSKAGVAVIVRGILPTVTRALDRLPAK</sequence>
<feature type="domain" description="SGNH hydrolase-type esterase" evidence="1">
    <location>
        <begin position="16"/>
        <end position="179"/>
    </location>
</feature>
<comment type="caution">
    <text evidence="2">The sequence shown here is derived from an EMBL/GenBank/DDBJ whole genome shotgun (WGS) entry which is preliminary data.</text>
</comment>
<dbReference type="SUPFAM" id="SSF52266">
    <property type="entry name" value="SGNH hydrolase"/>
    <property type="match status" value="1"/>
</dbReference>